<feature type="domain" description="Lipocalin/cytosolic fatty-acid binding" evidence="4">
    <location>
        <begin position="24"/>
        <end position="165"/>
    </location>
</feature>
<proteinExistence type="inferred from homology"/>
<dbReference type="EMBL" id="JH880295">
    <property type="protein sequence ID" value="ELR62724.1"/>
    <property type="molecule type" value="Genomic_DNA"/>
</dbReference>
<organism evidence="5 6">
    <name type="scientific">Bos mutus</name>
    <name type="common">wild yak</name>
    <dbReference type="NCBI Taxonomy" id="72004"/>
    <lineage>
        <taxon>Eukaryota</taxon>
        <taxon>Metazoa</taxon>
        <taxon>Chordata</taxon>
        <taxon>Craniata</taxon>
        <taxon>Vertebrata</taxon>
        <taxon>Euteleostomi</taxon>
        <taxon>Mammalia</taxon>
        <taxon>Eutheria</taxon>
        <taxon>Laurasiatheria</taxon>
        <taxon>Artiodactyla</taxon>
        <taxon>Ruminantia</taxon>
        <taxon>Pecora</taxon>
        <taxon>Bovidae</taxon>
        <taxon>Bovinae</taxon>
        <taxon>Bos</taxon>
    </lineage>
</organism>
<accession>L8J540</accession>
<dbReference type="InterPro" id="IPR002345">
    <property type="entry name" value="Lipocalin"/>
</dbReference>
<reference evidence="5 6" key="1">
    <citation type="journal article" date="2012" name="Nat. Genet.">
        <title>The yak genome and adaptation to life at high altitude.</title>
        <authorList>
            <person name="Qiu Q."/>
            <person name="Zhang G."/>
            <person name="Ma T."/>
            <person name="Qian W."/>
            <person name="Wang J."/>
            <person name="Ye Z."/>
            <person name="Cao C."/>
            <person name="Hu Q."/>
            <person name="Kim J."/>
            <person name="Larkin D.M."/>
            <person name="Auvil L."/>
            <person name="Capitanu B."/>
            <person name="Ma J."/>
            <person name="Lewin H.A."/>
            <person name="Qian X."/>
            <person name="Lang Y."/>
            <person name="Zhou R."/>
            <person name="Wang L."/>
            <person name="Wang K."/>
            <person name="Xia J."/>
            <person name="Liao S."/>
            <person name="Pan S."/>
            <person name="Lu X."/>
            <person name="Hou H."/>
            <person name="Wang Y."/>
            <person name="Zang X."/>
            <person name="Yin Y."/>
            <person name="Ma H."/>
            <person name="Zhang J."/>
            <person name="Wang Z."/>
            <person name="Zhang Y."/>
            <person name="Zhang D."/>
            <person name="Yonezawa T."/>
            <person name="Hasegawa M."/>
            <person name="Zhong Y."/>
            <person name="Liu W."/>
            <person name="Zhang Y."/>
            <person name="Huang Z."/>
            <person name="Zhang S."/>
            <person name="Long R."/>
            <person name="Yang H."/>
            <person name="Wang J."/>
            <person name="Lenstra J.A."/>
            <person name="Cooper D.N."/>
            <person name="Wu Y."/>
            <person name="Wang J."/>
            <person name="Shi P."/>
            <person name="Wang J."/>
            <person name="Liu J."/>
        </authorList>
    </citation>
    <scope>NUCLEOTIDE SEQUENCE [LARGE SCALE GENOMIC DNA]</scope>
    <source>
        <strain evidence="6">yakQH1</strain>
    </source>
</reference>
<dbReference type="PROSITE" id="PS00213">
    <property type="entry name" value="LIPOCALIN"/>
    <property type="match status" value="1"/>
</dbReference>
<dbReference type="Proteomes" id="UP000011080">
    <property type="component" value="Unassembled WGS sequence"/>
</dbReference>
<evidence type="ECO:0000256" key="1">
    <source>
        <dbReference type="ARBA" id="ARBA00006889"/>
    </source>
</evidence>
<feature type="non-terminal residue" evidence="5">
    <location>
        <position position="1"/>
    </location>
</feature>
<gene>
    <name evidence="5" type="ORF">M91_20580</name>
</gene>
<protein>
    <submittedName>
        <fullName evidence="5">Epididymal-specific lipocalin-10</fullName>
    </submittedName>
</protein>
<dbReference type="SUPFAM" id="SSF50814">
    <property type="entry name" value="Lipocalins"/>
    <property type="match status" value="1"/>
</dbReference>
<sequence>LGGGSRAQEQLPRESHNLNWHKFSGFWYVLAVASDAQGMLPHGGQRKLGASIVQVQEVGQLKVVLALNRSRGCQTHSLILRRDRKKPVFRNTCAYPLGHRGLGEGLRGVEGFRVMVPDYSASVVYLRLGRAGRTTRTLLLFSRQPTCSFLSMKKFVNACEALGLASRAAVLPKDASCAHTILP</sequence>
<dbReference type="Gene3D" id="2.40.128.20">
    <property type="match status" value="1"/>
</dbReference>
<dbReference type="InterPro" id="IPR022272">
    <property type="entry name" value="Lipocalin_CS"/>
</dbReference>
<comment type="similarity">
    <text evidence="1 3">Belongs to the calycin superfamily. Lipocalin family.</text>
</comment>
<evidence type="ECO:0000256" key="3">
    <source>
        <dbReference type="RuleBase" id="RU003695"/>
    </source>
</evidence>
<evidence type="ECO:0000256" key="2">
    <source>
        <dbReference type="ARBA" id="ARBA00022448"/>
    </source>
</evidence>
<dbReference type="InterPro" id="IPR000566">
    <property type="entry name" value="Lipocln_cytosolic_FA-bd_dom"/>
</dbReference>
<dbReference type="AlphaFoldDB" id="L8J540"/>
<keyword evidence="2" id="KW-0813">Transport</keyword>
<dbReference type="PANTHER" id="PTHR11430:SF79">
    <property type="entry name" value="EPIDIDYMAL-SPECIFIC LIPOCALIN-10"/>
    <property type="match status" value="1"/>
</dbReference>
<dbReference type="PANTHER" id="PTHR11430">
    <property type="entry name" value="LIPOCALIN"/>
    <property type="match status" value="1"/>
</dbReference>
<dbReference type="GO" id="GO:0036094">
    <property type="term" value="F:small molecule binding"/>
    <property type="evidence" value="ECO:0007669"/>
    <property type="project" value="InterPro"/>
</dbReference>
<dbReference type="InterPro" id="IPR012674">
    <property type="entry name" value="Calycin"/>
</dbReference>
<evidence type="ECO:0000313" key="5">
    <source>
        <dbReference type="EMBL" id="ELR62724.1"/>
    </source>
</evidence>
<name>L8J540_9CETA</name>
<dbReference type="STRING" id="72004.ENSBMUP00000002353"/>
<dbReference type="Pfam" id="PF00061">
    <property type="entry name" value="Lipocalin"/>
    <property type="match status" value="1"/>
</dbReference>
<evidence type="ECO:0000313" key="6">
    <source>
        <dbReference type="Proteomes" id="UP000011080"/>
    </source>
</evidence>
<evidence type="ECO:0000259" key="4">
    <source>
        <dbReference type="Pfam" id="PF00061"/>
    </source>
</evidence>